<gene>
    <name evidence="1" type="ORF">DBW98_01595</name>
</gene>
<proteinExistence type="predicted"/>
<reference evidence="1 2" key="1">
    <citation type="journal article" date="2018" name="Microbiome">
        <title>Fine metagenomic profile of the Mediterranean stratified and mixed water columns revealed by assembly and recruitment.</title>
        <authorList>
            <person name="Haro-Moreno J.M."/>
            <person name="Lopez-Perez M."/>
            <person name="De La Torre J.R."/>
            <person name="Picazo A."/>
            <person name="Camacho A."/>
            <person name="Rodriguez-Valera F."/>
        </authorList>
    </citation>
    <scope>NUCLEOTIDE SEQUENCE [LARGE SCALE GENOMIC DNA]</scope>
    <source>
        <strain evidence="1">MED-G84</strain>
    </source>
</reference>
<evidence type="ECO:0000313" key="2">
    <source>
        <dbReference type="Proteomes" id="UP000253032"/>
    </source>
</evidence>
<comment type="caution">
    <text evidence="1">The sequence shown here is derived from an EMBL/GenBank/DDBJ whole genome shotgun (WGS) entry which is preliminary data.</text>
</comment>
<evidence type="ECO:0000313" key="1">
    <source>
        <dbReference type="EMBL" id="RCL39048.1"/>
    </source>
</evidence>
<name>A0A368BNY9_9GAMM</name>
<dbReference type="EMBL" id="QOPC01000005">
    <property type="protein sequence ID" value="RCL39048.1"/>
    <property type="molecule type" value="Genomic_DNA"/>
</dbReference>
<accession>A0A368BNY9</accession>
<sequence length="70" mass="8342">MSESSKKPIESLIKNTEKLLKRFVEQKGIIDAYIKKEREWKKHKLDQANIIKKLEKANVKLNKKIKSYDQ</sequence>
<protein>
    <submittedName>
        <fullName evidence="1">Uncharacterized protein</fullName>
    </submittedName>
</protein>
<dbReference type="AlphaFoldDB" id="A0A368BNY9"/>
<dbReference type="Proteomes" id="UP000253032">
    <property type="component" value="Unassembled WGS sequence"/>
</dbReference>
<organism evidence="1 2">
    <name type="scientific">SAR86 cluster bacterium</name>
    <dbReference type="NCBI Taxonomy" id="2030880"/>
    <lineage>
        <taxon>Bacteria</taxon>
        <taxon>Pseudomonadati</taxon>
        <taxon>Pseudomonadota</taxon>
        <taxon>Gammaproteobacteria</taxon>
        <taxon>SAR86 cluster</taxon>
    </lineage>
</organism>